<proteinExistence type="predicted"/>
<keyword evidence="1" id="KW-0812">Transmembrane</keyword>
<evidence type="ECO:0000313" key="3">
    <source>
        <dbReference type="Proteomes" id="UP000192468"/>
    </source>
</evidence>
<feature type="transmembrane region" description="Helical" evidence="1">
    <location>
        <begin position="48"/>
        <end position="67"/>
    </location>
</feature>
<reference evidence="2 3" key="1">
    <citation type="submission" date="2017-04" db="EMBL/GenBank/DDBJ databases">
        <authorList>
            <person name="Afonso C.L."/>
            <person name="Miller P.J."/>
            <person name="Scott M.A."/>
            <person name="Spackman E."/>
            <person name="Goraichik I."/>
            <person name="Dimitrov K.M."/>
            <person name="Suarez D.L."/>
            <person name="Swayne D.E."/>
        </authorList>
    </citation>
    <scope>NUCLEOTIDE SEQUENCE [LARGE SCALE GENOMIC DNA]</scope>
    <source>
        <strain evidence="2 3">DSM 12555</strain>
    </source>
</reference>
<feature type="transmembrane region" description="Helical" evidence="1">
    <location>
        <begin position="76"/>
        <end position="95"/>
    </location>
</feature>
<sequence length="96" mass="11101">MIKIKNLELMIIFIGIIYWICYVIFKTININVAFIKYTMEVTIINIKSLSLLFNLIGILFIVLGLIFGKNAKLSRIFYIIGAVSMFIDAFIIFNIK</sequence>
<protein>
    <submittedName>
        <fullName evidence="2">Uncharacterized protein</fullName>
    </submittedName>
</protein>
<accession>A0A1W1XLX4</accession>
<evidence type="ECO:0000256" key="1">
    <source>
        <dbReference type="SAM" id="Phobius"/>
    </source>
</evidence>
<dbReference type="EMBL" id="FWXH01000008">
    <property type="protein sequence ID" value="SMC24979.1"/>
    <property type="molecule type" value="Genomic_DNA"/>
</dbReference>
<keyword evidence="1" id="KW-0472">Membrane</keyword>
<evidence type="ECO:0000313" key="2">
    <source>
        <dbReference type="EMBL" id="SMC24979.1"/>
    </source>
</evidence>
<feature type="transmembrane region" description="Helical" evidence="1">
    <location>
        <begin position="7"/>
        <end position="28"/>
    </location>
</feature>
<keyword evidence="1" id="KW-1133">Transmembrane helix</keyword>
<organism evidence="2 3">
    <name type="scientific">Clostridium acidisoli DSM 12555</name>
    <dbReference type="NCBI Taxonomy" id="1121291"/>
    <lineage>
        <taxon>Bacteria</taxon>
        <taxon>Bacillati</taxon>
        <taxon>Bacillota</taxon>
        <taxon>Clostridia</taxon>
        <taxon>Eubacteriales</taxon>
        <taxon>Clostridiaceae</taxon>
        <taxon>Clostridium</taxon>
    </lineage>
</organism>
<dbReference type="Proteomes" id="UP000192468">
    <property type="component" value="Unassembled WGS sequence"/>
</dbReference>
<keyword evidence="3" id="KW-1185">Reference proteome</keyword>
<name>A0A1W1XLX4_9CLOT</name>
<gene>
    <name evidence="2" type="ORF">SAMN02745134_02322</name>
</gene>
<dbReference type="AlphaFoldDB" id="A0A1W1XLX4"/>